<evidence type="ECO:0000259" key="1">
    <source>
        <dbReference type="Pfam" id="PF00881"/>
    </source>
</evidence>
<dbReference type="RefSeq" id="WP_169383811.1">
    <property type="nucleotide sequence ID" value="NZ_JAAXLA010000054.1"/>
</dbReference>
<dbReference type="Gene3D" id="3.40.109.10">
    <property type="entry name" value="NADH Oxidase"/>
    <property type="match status" value="1"/>
</dbReference>
<comment type="caution">
    <text evidence="2">The sequence shown here is derived from an EMBL/GenBank/DDBJ whole genome shotgun (WGS) entry which is preliminary data.</text>
</comment>
<dbReference type="Proteomes" id="UP000820669">
    <property type="component" value="Unassembled WGS sequence"/>
</dbReference>
<dbReference type="Pfam" id="PF00881">
    <property type="entry name" value="Nitroreductase"/>
    <property type="match status" value="1"/>
</dbReference>
<protein>
    <recommendedName>
        <fullName evidence="1">Nitroreductase domain-containing protein</fullName>
    </recommendedName>
</protein>
<gene>
    <name evidence="2" type="ORF">HF526_23915</name>
</gene>
<feature type="domain" description="Nitroreductase" evidence="1">
    <location>
        <begin position="148"/>
        <end position="334"/>
    </location>
</feature>
<reference evidence="2 3" key="1">
    <citation type="submission" date="2020-04" db="EMBL/GenBank/DDBJ databases">
        <authorList>
            <person name="Klaysubun C."/>
            <person name="Duangmal K."/>
            <person name="Lipun K."/>
        </authorList>
    </citation>
    <scope>NUCLEOTIDE SEQUENCE [LARGE SCALE GENOMIC DNA]</scope>
    <source>
        <strain evidence="2 3">K10HN5</strain>
    </source>
</reference>
<keyword evidence="3" id="KW-1185">Reference proteome</keyword>
<dbReference type="InterPro" id="IPR029479">
    <property type="entry name" value="Nitroreductase"/>
</dbReference>
<dbReference type="NCBIfam" id="NF047509">
    <property type="entry name" value="Rv3131_FMN_oxido"/>
    <property type="match status" value="1"/>
</dbReference>
<evidence type="ECO:0000313" key="3">
    <source>
        <dbReference type="Proteomes" id="UP000820669"/>
    </source>
</evidence>
<organism evidence="2 3">
    <name type="scientific">Pseudonocardia acidicola</name>
    <dbReference type="NCBI Taxonomy" id="2724939"/>
    <lineage>
        <taxon>Bacteria</taxon>
        <taxon>Bacillati</taxon>
        <taxon>Actinomycetota</taxon>
        <taxon>Actinomycetes</taxon>
        <taxon>Pseudonocardiales</taxon>
        <taxon>Pseudonocardiaceae</taxon>
        <taxon>Pseudonocardia</taxon>
    </lineage>
</organism>
<evidence type="ECO:0000313" key="2">
    <source>
        <dbReference type="EMBL" id="NMI00335.1"/>
    </source>
</evidence>
<accession>A0ABX1SHE0</accession>
<sequence length="358" mass="37972">MFGPGAGTRGARPLSDVVSGQLIAPGGQRRWPPVGWSGPQHGVLVAAVRAAPSILNTQPWSLRMLPGRVELYADPRRRLDRLDPGARGLLVSCGAAVTNLELAMRHLGYRPGITLLPDGRQPWHVATVRAVGLEAPTRATEERYAAVAHRHCHRGPYTRRPVAAQTLRRLLAVGARPGVHVRRIDRPGRLAALAEVLADGASRLAADEEARAELARWVRTPGAAEHDGVPRRTPAGPGQPLPGLFADPMPVAEPGELTAALSGRVLIVVGTDQDTRTDAVQTGRSTQDVLLTATAAGLAGSVIGTVLDVPGLRERLRVRLGLTGTPQLLIRLGWASGRAAGSPRRAPDAFVIDPLRDS</sequence>
<name>A0ABX1SHE0_9PSEU</name>
<dbReference type="SUPFAM" id="SSF55469">
    <property type="entry name" value="FMN-dependent nitroreductase-like"/>
    <property type="match status" value="2"/>
</dbReference>
<dbReference type="InterPro" id="IPR000415">
    <property type="entry name" value="Nitroreductase-like"/>
</dbReference>
<proteinExistence type="predicted"/>
<dbReference type="EMBL" id="JAAXLA010000054">
    <property type="protein sequence ID" value="NMI00335.1"/>
    <property type="molecule type" value="Genomic_DNA"/>
</dbReference>